<feature type="compositionally biased region" description="Basic and acidic residues" evidence="1">
    <location>
        <begin position="68"/>
        <end position="81"/>
    </location>
</feature>
<feature type="compositionally biased region" description="Polar residues" evidence="1">
    <location>
        <begin position="104"/>
        <end position="114"/>
    </location>
</feature>
<gene>
    <name evidence="2" type="ORF">IFM89_029913</name>
</gene>
<keyword evidence="3" id="KW-1185">Reference proteome</keyword>
<comment type="caution">
    <text evidence="2">The sequence shown here is derived from an EMBL/GenBank/DDBJ whole genome shotgun (WGS) entry which is preliminary data.</text>
</comment>
<protein>
    <submittedName>
        <fullName evidence="2">Uncharacterized protein</fullName>
    </submittedName>
</protein>
<proteinExistence type="predicted"/>
<evidence type="ECO:0000313" key="2">
    <source>
        <dbReference type="EMBL" id="KAF9598663.1"/>
    </source>
</evidence>
<dbReference type="OrthoDB" id="2019850at2759"/>
<dbReference type="Proteomes" id="UP000631114">
    <property type="component" value="Unassembled WGS sequence"/>
</dbReference>
<dbReference type="EMBL" id="JADFTS010000007">
    <property type="protein sequence ID" value="KAF9598663.1"/>
    <property type="molecule type" value="Genomic_DNA"/>
</dbReference>
<dbReference type="AlphaFoldDB" id="A0A835HKR3"/>
<sequence length="137" mass="15137">MEGNPHPGAVKGRMSFQSFNPSIDKLNEAAENPDQPKVSSANTGDANNFERENGSSCIGPDGSNGFKAESEYNGDLKRKNPESVTEVLYPNKSPKTASREGDQRSSPNNRNGSYKQKKHEKLDFNVLRRPNVENRKA</sequence>
<feature type="compositionally biased region" description="Polar residues" evidence="1">
    <location>
        <begin position="37"/>
        <end position="46"/>
    </location>
</feature>
<name>A0A835HKR3_9MAGN</name>
<feature type="region of interest" description="Disordered" evidence="1">
    <location>
        <begin position="1"/>
        <end position="137"/>
    </location>
</feature>
<organism evidence="2 3">
    <name type="scientific">Coptis chinensis</name>
    <dbReference type="NCBI Taxonomy" id="261450"/>
    <lineage>
        <taxon>Eukaryota</taxon>
        <taxon>Viridiplantae</taxon>
        <taxon>Streptophyta</taxon>
        <taxon>Embryophyta</taxon>
        <taxon>Tracheophyta</taxon>
        <taxon>Spermatophyta</taxon>
        <taxon>Magnoliopsida</taxon>
        <taxon>Ranunculales</taxon>
        <taxon>Ranunculaceae</taxon>
        <taxon>Coptidoideae</taxon>
        <taxon>Coptis</taxon>
    </lineage>
</organism>
<dbReference type="GO" id="GO:0000460">
    <property type="term" value="P:maturation of 5.8S rRNA"/>
    <property type="evidence" value="ECO:0007669"/>
    <property type="project" value="TreeGrafter"/>
</dbReference>
<accession>A0A835HKR3</accession>
<dbReference type="InterPro" id="IPR019324">
    <property type="entry name" value="MPP6"/>
</dbReference>
<dbReference type="PANTHER" id="PTHR13582">
    <property type="entry name" value="M-PHASE PHOSPHOPROTEIN 6"/>
    <property type="match status" value="1"/>
</dbReference>
<evidence type="ECO:0000313" key="3">
    <source>
        <dbReference type="Proteomes" id="UP000631114"/>
    </source>
</evidence>
<evidence type="ECO:0000256" key="1">
    <source>
        <dbReference type="SAM" id="MobiDB-lite"/>
    </source>
</evidence>
<reference evidence="2 3" key="1">
    <citation type="submission" date="2020-10" db="EMBL/GenBank/DDBJ databases">
        <title>The Coptis chinensis genome and diversification of protoberbering-type alkaloids.</title>
        <authorList>
            <person name="Wang B."/>
            <person name="Shu S."/>
            <person name="Song C."/>
            <person name="Liu Y."/>
        </authorList>
    </citation>
    <scope>NUCLEOTIDE SEQUENCE [LARGE SCALE GENOMIC DNA]</scope>
    <source>
        <strain evidence="2">HL-2020</strain>
        <tissue evidence="2">Leaf</tissue>
    </source>
</reference>
<dbReference type="PANTHER" id="PTHR13582:SF0">
    <property type="entry name" value="M-PHASE PHOSPHOPROTEIN 6"/>
    <property type="match status" value="1"/>
</dbReference>